<reference evidence="3" key="1">
    <citation type="journal article" date="2017" name="Front. Plant Sci.">
        <title>Climate Clever Clovers: New Paradigm to Reduce the Environmental Footprint of Ruminants by Breeding Low Methanogenic Forages Utilizing Haplotype Variation.</title>
        <authorList>
            <person name="Kaur P."/>
            <person name="Appels R."/>
            <person name="Bayer P.E."/>
            <person name="Keeble-Gagnere G."/>
            <person name="Wang J."/>
            <person name="Hirakawa H."/>
            <person name="Shirasawa K."/>
            <person name="Vercoe P."/>
            <person name="Stefanova K."/>
            <person name="Durmic Z."/>
            <person name="Nichols P."/>
            <person name="Revell C."/>
            <person name="Isobe S.N."/>
            <person name="Edwards D."/>
            <person name="Erskine W."/>
        </authorList>
    </citation>
    <scope>NUCLEOTIDE SEQUENCE [LARGE SCALE GENOMIC DNA]</scope>
    <source>
        <strain evidence="3">cv. Daliak</strain>
    </source>
</reference>
<organism evidence="2 3">
    <name type="scientific">Trifolium subterraneum</name>
    <name type="common">Subterranean clover</name>
    <dbReference type="NCBI Taxonomy" id="3900"/>
    <lineage>
        <taxon>Eukaryota</taxon>
        <taxon>Viridiplantae</taxon>
        <taxon>Streptophyta</taxon>
        <taxon>Embryophyta</taxon>
        <taxon>Tracheophyta</taxon>
        <taxon>Spermatophyta</taxon>
        <taxon>Magnoliopsida</taxon>
        <taxon>eudicotyledons</taxon>
        <taxon>Gunneridae</taxon>
        <taxon>Pentapetalae</taxon>
        <taxon>rosids</taxon>
        <taxon>fabids</taxon>
        <taxon>Fabales</taxon>
        <taxon>Fabaceae</taxon>
        <taxon>Papilionoideae</taxon>
        <taxon>50 kb inversion clade</taxon>
        <taxon>NPAAA clade</taxon>
        <taxon>Hologalegina</taxon>
        <taxon>IRL clade</taxon>
        <taxon>Trifolieae</taxon>
        <taxon>Trifolium</taxon>
    </lineage>
</organism>
<evidence type="ECO:0000313" key="2">
    <source>
        <dbReference type="EMBL" id="GAU42566.1"/>
    </source>
</evidence>
<gene>
    <name evidence="2" type="ORF">TSUD_240420</name>
</gene>
<keyword evidence="3" id="KW-1185">Reference proteome</keyword>
<protein>
    <submittedName>
        <fullName evidence="2">Uncharacterized protein</fullName>
    </submittedName>
</protein>
<dbReference type="AlphaFoldDB" id="A0A2Z6NFF9"/>
<accession>A0A2Z6NFF9</accession>
<keyword evidence="1" id="KW-0472">Membrane</keyword>
<name>A0A2Z6NFF9_TRISU</name>
<evidence type="ECO:0000256" key="1">
    <source>
        <dbReference type="SAM" id="Phobius"/>
    </source>
</evidence>
<sequence length="258" mass="29090">MAPLRPIPFKYFTSTGTIDKVMRAFASSVLSKKLGFTKDQISCLTDDEINYHLETLLPFISMAEKEQLLTFEVDQLSIVERICFSVGYNNSKENLFSPLRPLVSIFIPEIPLLTDSLPTTPPPKIELFAGGTFALIGVVLVWITVKMMKKRDSGTTIVAQEPLQLSEETLSEYKYSASPNLKGYKGFVETYRRKIKQEIELDQNGTSRAVVPSNRFTADQMTHVQTRRSNGIEISRPDGAVVYDEYACRSHLCIKVPH</sequence>
<proteinExistence type="predicted"/>
<dbReference type="EMBL" id="DF973924">
    <property type="protein sequence ID" value="GAU42566.1"/>
    <property type="molecule type" value="Genomic_DNA"/>
</dbReference>
<dbReference type="Proteomes" id="UP000242715">
    <property type="component" value="Unassembled WGS sequence"/>
</dbReference>
<evidence type="ECO:0000313" key="3">
    <source>
        <dbReference type="Proteomes" id="UP000242715"/>
    </source>
</evidence>
<feature type="transmembrane region" description="Helical" evidence="1">
    <location>
        <begin position="127"/>
        <end position="145"/>
    </location>
</feature>
<keyword evidence="1" id="KW-1133">Transmembrane helix</keyword>
<keyword evidence="1" id="KW-0812">Transmembrane</keyword>